<evidence type="ECO:0000313" key="2">
    <source>
        <dbReference type="EMBL" id="CTR06102.1"/>
    </source>
</evidence>
<dbReference type="Gene3D" id="3.30.710.10">
    <property type="entry name" value="Potassium Channel Kv1.1, Chain A"/>
    <property type="match status" value="1"/>
</dbReference>
<proteinExistence type="predicted"/>
<dbReference type="InterPro" id="IPR011333">
    <property type="entry name" value="SKP1/BTB/POZ_sf"/>
</dbReference>
<sequence length="482" mass="53333">MKSGKKTAPVYGGAQAAPRAVLPPPAALVPHTPRVVDKTSTPSNRLVISCDLELVLSDDTLKTRVSLPDVPRDGLWTCEVKREGEGIIFAVTHGALPFGALGRRVAVSLNFDWLDGPKSTRLRESKWSTPCPAPGEDRAQPGSVDKGWQSTITLSYAQARAPDRFDPAKPQIYRISLTLERLDVTQHVPEVLLSSIPSELIFQTPHLRRAEPFRRRSHLLANPHDVRFVFPEPGGELWARSDFFARSSPYFERILESDAAEAVAVPSKRARTSKGKSPATAVDADDEDVEDSDIETDELYFKEHPALKQEPPESPSPYKEIRITKTAFTTYRAVLAYLRTGHIAFAPLSSSFSIDADSEHTTRRQFIESAAASHGERPYLTSSKSTFRLASRLELEDLQSLCLASMSADLTPETAPHELFSDVSVAHASWRNTIIDFVVKHWVKVRATDAWKEVQGKVDADEVPGAAPIMMRLLLAKDGVKR</sequence>
<dbReference type="AlphaFoldDB" id="A0A0K3CBT6"/>
<feature type="region of interest" description="Disordered" evidence="1">
    <location>
        <begin position="266"/>
        <end position="289"/>
    </location>
</feature>
<dbReference type="STRING" id="5286.A0A0K3CBT6"/>
<accession>A0A0K3CBT6</accession>
<feature type="region of interest" description="Disordered" evidence="1">
    <location>
        <begin position="123"/>
        <end position="145"/>
    </location>
</feature>
<organism evidence="2 3">
    <name type="scientific">Rhodotorula toruloides</name>
    <name type="common">Yeast</name>
    <name type="synonym">Rhodosporidium toruloides</name>
    <dbReference type="NCBI Taxonomy" id="5286"/>
    <lineage>
        <taxon>Eukaryota</taxon>
        <taxon>Fungi</taxon>
        <taxon>Dikarya</taxon>
        <taxon>Basidiomycota</taxon>
        <taxon>Pucciniomycotina</taxon>
        <taxon>Microbotryomycetes</taxon>
        <taxon>Sporidiobolales</taxon>
        <taxon>Sporidiobolaceae</taxon>
        <taxon>Rhodotorula</taxon>
    </lineage>
</organism>
<dbReference type="Proteomes" id="UP000199069">
    <property type="component" value="Unassembled WGS sequence"/>
</dbReference>
<protein>
    <submittedName>
        <fullName evidence="2">FGENESH: predicted gene_3.414 protein</fullName>
    </submittedName>
</protein>
<reference evidence="2 3" key="1">
    <citation type="submission" date="2015-07" db="EMBL/GenBank/DDBJ databases">
        <authorList>
            <person name="Cajimat M.N.B."/>
            <person name="Milazzo M.L."/>
            <person name="Fulhorst C.F."/>
        </authorList>
    </citation>
    <scope>NUCLEOTIDE SEQUENCE [LARGE SCALE GENOMIC DNA]</scope>
    <source>
        <strain evidence="2">Single colony</strain>
    </source>
</reference>
<name>A0A0K3CBT6_RHOTO</name>
<keyword evidence="3" id="KW-1185">Reference proteome</keyword>
<dbReference type="EMBL" id="CWKI01000003">
    <property type="protein sequence ID" value="CTR06102.1"/>
    <property type="molecule type" value="Genomic_DNA"/>
</dbReference>
<evidence type="ECO:0000256" key="1">
    <source>
        <dbReference type="SAM" id="MobiDB-lite"/>
    </source>
</evidence>
<gene>
    <name evidence="2" type="primary">FGENESH: predicted gene_3.414</name>
    <name evidence="2" type="ORF">BN2166_0019630</name>
</gene>
<evidence type="ECO:0000313" key="3">
    <source>
        <dbReference type="Proteomes" id="UP000199069"/>
    </source>
</evidence>